<dbReference type="InterPro" id="IPR041492">
    <property type="entry name" value="HAD_2"/>
</dbReference>
<dbReference type="GO" id="GO:0046295">
    <property type="term" value="P:glycolate biosynthetic process"/>
    <property type="evidence" value="ECO:0007669"/>
    <property type="project" value="UniProtKB-UniRule"/>
</dbReference>
<dbReference type="NCBIfam" id="TIGR01509">
    <property type="entry name" value="HAD-SF-IA-v3"/>
    <property type="match status" value="1"/>
</dbReference>
<keyword evidence="9 13" id="KW-0378">Hydrolase</keyword>
<proteinExistence type="inferred from homology"/>
<dbReference type="PANTHER" id="PTHR43434">
    <property type="entry name" value="PHOSPHOGLYCOLATE PHOSPHATASE"/>
    <property type="match status" value="1"/>
</dbReference>
<evidence type="ECO:0000256" key="1">
    <source>
        <dbReference type="ARBA" id="ARBA00000830"/>
    </source>
</evidence>
<protein>
    <recommendedName>
        <fullName evidence="6 13">Phosphoglycolate phosphatase</fullName>
        <shortName evidence="13">PGP</shortName>
        <shortName evidence="13">PGPase</shortName>
        <ecNumber evidence="6 13">3.1.3.18</ecNumber>
    </recommendedName>
</protein>
<dbReference type="GO" id="GO:0005829">
    <property type="term" value="C:cytosol"/>
    <property type="evidence" value="ECO:0007669"/>
    <property type="project" value="TreeGrafter"/>
</dbReference>
<dbReference type="GO" id="GO:0006281">
    <property type="term" value="P:DNA repair"/>
    <property type="evidence" value="ECO:0007669"/>
    <property type="project" value="TreeGrafter"/>
</dbReference>
<evidence type="ECO:0000256" key="5">
    <source>
        <dbReference type="ARBA" id="ARBA00011233"/>
    </source>
</evidence>
<dbReference type="PANTHER" id="PTHR43434:SF1">
    <property type="entry name" value="PHOSPHOGLYCOLATE PHOSPHATASE"/>
    <property type="match status" value="1"/>
</dbReference>
<evidence type="ECO:0000256" key="9">
    <source>
        <dbReference type="ARBA" id="ARBA00022801"/>
    </source>
</evidence>
<dbReference type="Pfam" id="PF13419">
    <property type="entry name" value="HAD_2"/>
    <property type="match status" value="1"/>
</dbReference>
<dbReference type="EC" id="3.1.3.18" evidence="6 13"/>
<dbReference type="AlphaFoldDB" id="A0A6S7BY19"/>
<evidence type="ECO:0000256" key="4">
    <source>
        <dbReference type="ARBA" id="ARBA00006171"/>
    </source>
</evidence>
<dbReference type="NCBIfam" id="NF009695">
    <property type="entry name" value="PRK13222.1-2"/>
    <property type="match status" value="1"/>
</dbReference>
<dbReference type="UniPathway" id="UPA00865">
    <property type="reaction ID" value="UER00834"/>
</dbReference>
<dbReference type="SFLD" id="SFLDG01129">
    <property type="entry name" value="C1.5:_HAD__Beta-PGM__Phosphata"/>
    <property type="match status" value="1"/>
</dbReference>
<keyword evidence="11 13" id="KW-0119">Carbohydrate metabolism</keyword>
<dbReference type="EMBL" id="CADIKM010000026">
    <property type="protein sequence ID" value="CAB3797314.1"/>
    <property type="molecule type" value="Genomic_DNA"/>
</dbReference>
<dbReference type="FunFam" id="3.40.50.1000:FF:000022">
    <property type="entry name" value="Phosphoglycolate phosphatase"/>
    <property type="match status" value="1"/>
</dbReference>
<evidence type="ECO:0000256" key="8">
    <source>
        <dbReference type="ARBA" id="ARBA00022723"/>
    </source>
</evidence>
<evidence type="ECO:0000256" key="13">
    <source>
        <dbReference type="HAMAP-Rule" id="MF_00495"/>
    </source>
</evidence>
<dbReference type="PRINTS" id="PR00413">
    <property type="entry name" value="HADHALOGNASE"/>
</dbReference>
<dbReference type="Proteomes" id="UP000494115">
    <property type="component" value="Unassembled WGS sequence"/>
</dbReference>
<keyword evidence="10 13" id="KW-0460">Magnesium</keyword>
<evidence type="ECO:0000256" key="7">
    <source>
        <dbReference type="ARBA" id="ARBA00022567"/>
    </source>
</evidence>
<reference evidence="14 15" key="1">
    <citation type="submission" date="2020-04" db="EMBL/GenBank/DDBJ databases">
        <authorList>
            <person name="De Canck E."/>
        </authorList>
    </citation>
    <scope>NUCLEOTIDE SEQUENCE [LARGE SCALE GENOMIC DNA]</scope>
    <source>
        <strain evidence="14 15">LMG 28138</strain>
    </source>
</reference>
<sequence>MSRPQSESLAQPHAQSCTELQAVPSTTAPAQPLTASPAAPIARRQIRGVIVDLDGTMVDTVGDFHAALNLMLGEIALPSITPEEVVHYVGKGSEHLVRAVLAARLASDDVETRFVHALERYQHAYSSVNGRHVEVYAGVAEGLEALRTAGLQLACVTNKPHRFAVDLLEQVGLLGYFSVVFGGDSFPRKKPDPLPLLKAAEALGIAPDRMLAIGDSENDALAARAAGIAVLTVPYGYNHGQPVQSIDSDGIVGSLLEVAGWLNQ</sequence>
<organism evidence="14 15">
    <name type="scientific">Pararobbsia alpina</name>
    <dbReference type="NCBI Taxonomy" id="621374"/>
    <lineage>
        <taxon>Bacteria</taxon>
        <taxon>Pseudomonadati</taxon>
        <taxon>Pseudomonadota</taxon>
        <taxon>Betaproteobacteria</taxon>
        <taxon>Burkholderiales</taxon>
        <taxon>Burkholderiaceae</taxon>
        <taxon>Pararobbsia</taxon>
    </lineage>
</organism>
<dbReference type="InterPro" id="IPR036412">
    <property type="entry name" value="HAD-like_sf"/>
</dbReference>
<comment type="cofactor">
    <cofactor evidence="2 13">
        <name>Mg(2+)</name>
        <dbReference type="ChEBI" id="CHEBI:18420"/>
    </cofactor>
</comment>
<comment type="subunit">
    <text evidence="5">Homotrimer.</text>
</comment>
<dbReference type="NCBIfam" id="TIGR01549">
    <property type="entry name" value="HAD-SF-IA-v1"/>
    <property type="match status" value="1"/>
</dbReference>
<comment type="function">
    <text evidence="12 13">Specifically catalyzes the dephosphorylation of 2-phosphoglycolate. Is involved in the dissimilation of the intracellular 2-phosphoglycolate formed during the DNA repair of 3'-phosphoglycolate ends, a major class of DNA lesions induced by oxidative stress.</text>
</comment>
<evidence type="ECO:0000256" key="6">
    <source>
        <dbReference type="ARBA" id="ARBA00013078"/>
    </source>
</evidence>
<evidence type="ECO:0000256" key="11">
    <source>
        <dbReference type="ARBA" id="ARBA00023277"/>
    </source>
</evidence>
<dbReference type="InterPro" id="IPR023214">
    <property type="entry name" value="HAD_sf"/>
</dbReference>
<dbReference type="NCBIfam" id="TIGR01449">
    <property type="entry name" value="PGP_bact"/>
    <property type="match status" value="1"/>
</dbReference>
<dbReference type="SFLD" id="SFLDS00003">
    <property type="entry name" value="Haloacid_Dehalogenase"/>
    <property type="match status" value="1"/>
</dbReference>
<comment type="pathway">
    <text evidence="3 13">Organic acid metabolism; glycolate biosynthesis; glycolate from 2-phosphoglycolate: step 1/1.</text>
</comment>
<dbReference type="GO" id="GO:0019253">
    <property type="term" value="P:reductive pentose-phosphate cycle"/>
    <property type="evidence" value="ECO:0007669"/>
    <property type="project" value="UniProtKB-KW"/>
</dbReference>
<gene>
    <name evidence="14" type="primary">gph_2</name>
    <name evidence="14" type="ORF">LMG28138_04222</name>
</gene>
<comment type="catalytic activity">
    <reaction evidence="1 13">
        <text>2-phosphoglycolate + H2O = glycolate + phosphate</text>
        <dbReference type="Rhea" id="RHEA:14369"/>
        <dbReference type="ChEBI" id="CHEBI:15377"/>
        <dbReference type="ChEBI" id="CHEBI:29805"/>
        <dbReference type="ChEBI" id="CHEBI:43474"/>
        <dbReference type="ChEBI" id="CHEBI:58033"/>
        <dbReference type="EC" id="3.1.3.18"/>
    </reaction>
</comment>
<dbReference type="Gene3D" id="1.10.150.240">
    <property type="entry name" value="Putative phosphatase, domain 2"/>
    <property type="match status" value="1"/>
</dbReference>
<keyword evidence="7" id="KW-0113">Calvin cycle</keyword>
<dbReference type="GO" id="GO:0046872">
    <property type="term" value="F:metal ion binding"/>
    <property type="evidence" value="ECO:0007669"/>
    <property type="project" value="UniProtKB-KW"/>
</dbReference>
<evidence type="ECO:0000256" key="12">
    <source>
        <dbReference type="ARBA" id="ARBA00059247"/>
    </source>
</evidence>
<feature type="binding site" evidence="13">
    <location>
        <position position="215"/>
    </location>
    <ligand>
        <name>Mg(2+)</name>
        <dbReference type="ChEBI" id="CHEBI:18420"/>
    </ligand>
</feature>
<dbReference type="SUPFAM" id="SSF56784">
    <property type="entry name" value="HAD-like"/>
    <property type="match status" value="1"/>
</dbReference>
<evidence type="ECO:0000256" key="3">
    <source>
        <dbReference type="ARBA" id="ARBA00004818"/>
    </source>
</evidence>
<dbReference type="InterPro" id="IPR037512">
    <property type="entry name" value="PGPase_prok"/>
</dbReference>
<comment type="similarity">
    <text evidence="4 13">Belongs to the HAD-like hydrolase superfamily. CbbY/CbbZ/Gph/YieH family.</text>
</comment>
<dbReference type="InterPro" id="IPR006439">
    <property type="entry name" value="HAD-SF_hydro_IA"/>
</dbReference>
<accession>A0A6S7BY19</accession>
<feature type="binding site" evidence="13">
    <location>
        <position position="54"/>
    </location>
    <ligand>
        <name>Mg(2+)</name>
        <dbReference type="ChEBI" id="CHEBI:18420"/>
    </ligand>
</feature>
<evidence type="ECO:0000313" key="15">
    <source>
        <dbReference type="Proteomes" id="UP000494115"/>
    </source>
</evidence>
<keyword evidence="8 13" id="KW-0479">Metal-binding</keyword>
<evidence type="ECO:0000313" key="14">
    <source>
        <dbReference type="EMBL" id="CAB3797314.1"/>
    </source>
</evidence>
<feature type="active site" description="Nucleophile" evidence="13">
    <location>
        <position position="52"/>
    </location>
</feature>
<dbReference type="SFLD" id="SFLDG01135">
    <property type="entry name" value="C1.5.6:_HAD__Beta-PGM__Phospha"/>
    <property type="match status" value="1"/>
</dbReference>
<keyword evidence="15" id="KW-1185">Reference proteome</keyword>
<dbReference type="InterPro" id="IPR050155">
    <property type="entry name" value="HAD-like_hydrolase_sf"/>
</dbReference>
<dbReference type="InterPro" id="IPR023198">
    <property type="entry name" value="PGP-like_dom2"/>
</dbReference>
<dbReference type="RefSeq" id="WP_175106754.1">
    <property type="nucleotide sequence ID" value="NZ_CADIKM010000026.1"/>
</dbReference>
<dbReference type="HAMAP" id="MF_00495">
    <property type="entry name" value="GPH_hydrolase_bact"/>
    <property type="match status" value="1"/>
</dbReference>
<evidence type="ECO:0000256" key="2">
    <source>
        <dbReference type="ARBA" id="ARBA00001946"/>
    </source>
</evidence>
<dbReference type="GO" id="GO:0008967">
    <property type="term" value="F:phosphoglycolate phosphatase activity"/>
    <property type="evidence" value="ECO:0007669"/>
    <property type="project" value="UniProtKB-UniRule"/>
</dbReference>
<evidence type="ECO:0000256" key="10">
    <source>
        <dbReference type="ARBA" id="ARBA00022842"/>
    </source>
</evidence>
<dbReference type="Gene3D" id="3.40.50.1000">
    <property type="entry name" value="HAD superfamily/HAD-like"/>
    <property type="match status" value="1"/>
</dbReference>
<name>A0A6S7BY19_9BURK</name>
<feature type="binding site" evidence="13">
    <location>
        <position position="52"/>
    </location>
    <ligand>
        <name>Mg(2+)</name>
        <dbReference type="ChEBI" id="CHEBI:18420"/>
    </ligand>
</feature>